<dbReference type="OMA" id="QFDGGQP"/>
<dbReference type="CDD" id="cd00063">
    <property type="entry name" value="FN3"/>
    <property type="match status" value="3"/>
</dbReference>
<dbReference type="FunFam" id="2.60.40.10:FF:000081">
    <property type="entry name" value="Myosin-binding protein C, slow type"/>
    <property type="match status" value="1"/>
</dbReference>
<evidence type="ECO:0000313" key="12">
    <source>
        <dbReference type="Ensembl" id="ENSNNAP00000011134.1"/>
    </source>
</evidence>
<reference evidence="12" key="2">
    <citation type="submission" date="2025-09" db="UniProtKB">
        <authorList>
            <consortium name="Ensembl"/>
        </authorList>
    </citation>
    <scope>IDENTIFICATION</scope>
</reference>
<dbReference type="SUPFAM" id="SSF48726">
    <property type="entry name" value="Immunoglobulin"/>
    <property type="match status" value="8"/>
</dbReference>
<dbReference type="InterPro" id="IPR040849">
    <property type="entry name" value="MyBP-C_THB"/>
</dbReference>
<evidence type="ECO:0000259" key="11">
    <source>
        <dbReference type="PROSITE" id="PS50853"/>
    </source>
</evidence>
<dbReference type="Proteomes" id="UP000694559">
    <property type="component" value="Unplaced"/>
</dbReference>
<dbReference type="GO" id="GO:0097512">
    <property type="term" value="C:cardiac myofibril"/>
    <property type="evidence" value="ECO:0007669"/>
    <property type="project" value="Ensembl"/>
</dbReference>
<dbReference type="PRINTS" id="PR00014">
    <property type="entry name" value="FNTYPEIII"/>
</dbReference>
<dbReference type="FunFam" id="2.60.40.10:FF:000060">
    <property type="entry name" value="Myosin-binding protein C, slow type"/>
    <property type="match status" value="1"/>
</dbReference>
<evidence type="ECO:0000259" key="10">
    <source>
        <dbReference type="PROSITE" id="PS50835"/>
    </source>
</evidence>
<dbReference type="Ensembl" id="ENSNNAT00000011645.1">
    <property type="protein sequence ID" value="ENSNNAP00000011134.1"/>
    <property type="gene ID" value="ENSNNAG00000007372.1"/>
</dbReference>
<dbReference type="FunFam" id="2.60.40.10:FF:000031">
    <property type="entry name" value="Myosin-binding protein C, slow type"/>
    <property type="match status" value="1"/>
</dbReference>
<dbReference type="Gene3D" id="2.60.40.10">
    <property type="entry name" value="Immunoglobulins"/>
    <property type="match status" value="11"/>
</dbReference>
<evidence type="ECO:0000256" key="4">
    <source>
        <dbReference type="ARBA" id="ARBA00022889"/>
    </source>
</evidence>
<dbReference type="GO" id="GO:0008307">
    <property type="term" value="F:structural constituent of muscle"/>
    <property type="evidence" value="ECO:0007669"/>
    <property type="project" value="Ensembl"/>
</dbReference>
<reference evidence="12" key="1">
    <citation type="submission" date="2025-08" db="UniProtKB">
        <authorList>
            <consortium name="Ensembl"/>
        </authorList>
    </citation>
    <scope>IDENTIFICATION</scope>
</reference>
<evidence type="ECO:0000256" key="8">
    <source>
        <dbReference type="ARBA" id="ARBA00038352"/>
    </source>
</evidence>
<name>A0A8C6X9Q6_NAJNA</name>
<dbReference type="SMART" id="SM00408">
    <property type="entry name" value="IGc2"/>
    <property type="match status" value="6"/>
</dbReference>
<dbReference type="GO" id="GO:0031672">
    <property type="term" value="C:A band"/>
    <property type="evidence" value="ECO:0007669"/>
    <property type="project" value="Ensembl"/>
</dbReference>
<dbReference type="SMART" id="SM00060">
    <property type="entry name" value="FN3"/>
    <property type="match status" value="3"/>
</dbReference>
<dbReference type="CDD" id="cd05894">
    <property type="entry name" value="Ig_C5_MyBP-C"/>
    <property type="match status" value="1"/>
</dbReference>
<keyword evidence="13" id="KW-1185">Reference proteome</keyword>
<keyword evidence="6" id="KW-0009">Actin-binding</keyword>
<keyword evidence="5" id="KW-0514">Muscle protein</keyword>
<dbReference type="PANTHER" id="PTHR13817:SF20">
    <property type="entry name" value="MYOSIN-BINDING PROTEIN C, CARDIAC-TYPE"/>
    <property type="match status" value="1"/>
</dbReference>
<feature type="domain" description="Ig-like" evidence="10">
    <location>
        <begin position="880"/>
        <end position="968"/>
    </location>
</feature>
<dbReference type="InterPro" id="IPR036179">
    <property type="entry name" value="Ig-like_dom_sf"/>
</dbReference>
<dbReference type="GO" id="GO:0055010">
    <property type="term" value="P:ventricular cardiac muscle tissue morphogenesis"/>
    <property type="evidence" value="ECO:0007669"/>
    <property type="project" value="Ensembl"/>
</dbReference>
<dbReference type="FunFam" id="2.60.40.10:FF:000286">
    <property type="entry name" value="Myosin binding protein C, slow type"/>
    <property type="match status" value="1"/>
</dbReference>
<dbReference type="InterPro" id="IPR003598">
    <property type="entry name" value="Ig_sub2"/>
</dbReference>
<evidence type="ECO:0000256" key="9">
    <source>
        <dbReference type="SAM" id="MobiDB-lite"/>
    </source>
</evidence>
<dbReference type="FunFam" id="2.60.40.10:FF:000085">
    <property type="entry name" value="Myosin-binding protein C, slow type"/>
    <property type="match status" value="1"/>
</dbReference>
<dbReference type="Pfam" id="PF18362">
    <property type="entry name" value="THB"/>
    <property type="match status" value="1"/>
</dbReference>
<dbReference type="OrthoDB" id="6107607at2759"/>
<evidence type="ECO:0000256" key="7">
    <source>
        <dbReference type="ARBA" id="ARBA00023319"/>
    </source>
</evidence>
<evidence type="ECO:0000256" key="1">
    <source>
        <dbReference type="ARBA" id="ARBA00022433"/>
    </source>
</evidence>
<keyword evidence="4" id="KW-0130">Cell adhesion</keyword>
<comment type="similarity">
    <text evidence="8">Belongs to the immunoglobulin superfamily. MyBP family.</text>
</comment>
<dbReference type="FunFam" id="2.60.40.10:FF:000111">
    <property type="entry name" value="Myosin-binding protein C, slow type"/>
    <property type="match status" value="1"/>
</dbReference>
<dbReference type="Pfam" id="PF07679">
    <property type="entry name" value="I-set"/>
    <property type="match status" value="7"/>
</dbReference>
<dbReference type="InterPro" id="IPR013098">
    <property type="entry name" value="Ig_I-set"/>
</dbReference>
<proteinExistence type="inferred from homology"/>
<organism evidence="12 13">
    <name type="scientific">Naja naja</name>
    <name type="common">Indian cobra</name>
    <dbReference type="NCBI Taxonomy" id="35670"/>
    <lineage>
        <taxon>Eukaryota</taxon>
        <taxon>Metazoa</taxon>
        <taxon>Chordata</taxon>
        <taxon>Craniata</taxon>
        <taxon>Vertebrata</taxon>
        <taxon>Euteleostomi</taxon>
        <taxon>Lepidosauria</taxon>
        <taxon>Squamata</taxon>
        <taxon>Bifurcata</taxon>
        <taxon>Unidentata</taxon>
        <taxon>Episquamata</taxon>
        <taxon>Toxicofera</taxon>
        <taxon>Serpentes</taxon>
        <taxon>Colubroidea</taxon>
        <taxon>Elapidae</taxon>
        <taxon>Elapinae</taxon>
        <taxon>Naja</taxon>
    </lineage>
</organism>
<feature type="domain" description="Fibronectin type-III" evidence="11">
    <location>
        <begin position="977"/>
        <end position="1072"/>
    </location>
</feature>
<dbReference type="FunFam" id="2.60.40.10:FF:000326">
    <property type="entry name" value="Myosin-binding protein C, cardiac-type"/>
    <property type="match status" value="1"/>
</dbReference>
<dbReference type="GeneTree" id="ENSGT00940000157698"/>
<dbReference type="FunFam" id="2.60.40.10:FF:000225">
    <property type="entry name" value="Myosin-binding protein C, cardiac-type"/>
    <property type="match status" value="1"/>
</dbReference>
<dbReference type="Pfam" id="PF00041">
    <property type="entry name" value="fn3"/>
    <property type="match status" value="3"/>
</dbReference>
<keyword evidence="1" id="KW-0787">Thick filament</keyword>
<keyword evidence="7" id="KW-0393">Immunoglobulin domain</keyword>
<evidence type="ECO:0000256" key="3">
    <source>
        <dbReference type="ARBA" id="ARBA00022737"/>
    </source>
</evidence>
<feature type="domain" description="Ig-like" evidence="10">
    <location>
        <begin position="579"/>
        <end position="674"/>
    </location>
</feature>
<dbReference type="FunFam" id="2.60.40.10:FF:000070">
    <property type="entry name" value="Myosin-binding protein C, slow type"/>
    <property type="match status" value="1"/>
</dbReference>
<feature type="domain" description="Ig-like" evidence="10">
    <location>
        <begin position="295"/>
        <end position="372"/>
    </location>
</feature>
<evidence type="ECO:0000256" key="2">
    <source>
        <dbReference type="ARBA" id="ARBA00022553"/>
    </source>
</evidence>
<keyword evidence="2" id="KW-0597">Phosphoprotein</keyword>
<dbReference type="InterPro" id="IPR050964">
    <property type="entry name" value="Striated_Muscle_Regulatory"/>
</dbReference>
<feature type="domain" description="Fibronectin type-III" evidence="11">
    <location>
        <begin position="781"/>
        <end position="876"/>
    </location>
</feature>
<dbReference type="InterPro" id="IPR036116">
    <property type="entry name" value="FN3_sf"/>
</dbReference>
<evidence type="ECO:0000313" key="13">
    <source>
        <dbReference type="Proteomes" id="UP000694559"/>
    </source>
</evidence>
<feature type="domain" description="Fibronectin type-III" evidence="11">
    <location>
        <begin position="683"/>
        <end position="779"/>
    </location>
</feature>
<dbReference type="InterPro" id="IPR007110">
    <property type="entry name" value="Ig-like_dom"/>
</dbReference>
<dbReference type="FunFam" id="2.60.40.10:FF:000576">
    <property type="entry name" value="Myosin-binding protein C, cardiac-type"/>
    <property type="match status" value="1"/>
</dbReference>
<dbReference type="SUPFAM" id="SSF49265">
    <property type="entry name" value="Fibronectin type III"/>
    <property type="match status" value="2"/>
</dbReference>
<dbReference type="GO" id="GO:0032036">
    <property type="term" value="F:myosin heavy chain binding"/>
    <property type="evidence" value="ECO:0007669"/>
    <property type="project" value="Ensembl"/>
</dbReference>
<feature type="region of interest" description="Disordered" evidence="9">
    <location>
        <begin position="91"/>
        <end position="114"/>
    </location>
</feature>
<keyword evidence="3" id="KW-0677">Repeat</keyword>
<feature type="domain" description="Ig-like" evidence="10">
    <location>
        <begin position="386"/>
        <end position="506"/>
    </location>
</feature>
<dbReference type="GO" id="GO:0005863">
    <property type="term" value="C:striated muscle myosin thick filament"/>
    <property type="evidence" value="ECO:0007669"/>
    <property type="project" value="Ensembl"/>
</dbReference>
<dbReference type="CDD" id="cd00096">
    <property type="entry name" value="Ig"/>
    <property type="match status" value="1"/>
</dbReference>
<gene>
    <name evidence="12" type="primary">MYBPC3</name>
</gene>
<dbReference type="SMART" id="SM00409">
    <property type="entry name" value="IG"/>
    <property type="match status" value="8"/>
</dbReference>
<evidence type="ECO:0000256" key="6">
    <source>
        <dbReference type="ARBA" id="ARBA00023203"/>
    </source>
</evidence>
<dbReference type="GO" id="GO:0042802">
    <property type="term" value="F:identical protein binding"/>
    <property type="evidence" value="ECO:0007669"/>
    <property type="project" value="Ensembl"/>
</dbReference>
<protein>
    <submittedName>
        <fullName evidence="12">Myosin binding protein C3</fullName>
    </submittedName>
</protein>
<evidence type="ECO:0000256" key="5">
    <source>
        <dbReference type="ARBA" id="ARBA00023179"/>
    </source>
</evidence>
<dbReference type="AlphaFoldDB" id="A0A8C6X9Q6"/>
<dbReference type="PANTHER" id="PTHR13817">
    <property type="entry name" value="TITIN"/>
    <property type="match status" value="1"/>
</dbReference>
<dbReference type="PROSITE" id="PS50853">
    <property type="entry name" value="FN3"/>
    <property type="match status" value="3"/>
</dbReference>
<dbReference type="InterPro" id="IPR003599">
    <property type="entry name" value="Ig_sub"/>
</dbReference>
<sequence length="1194" mass="134821">MQSPTSAFIKKPKTKDVSAGGTAVFEAETEKMGIKVKWQQNGVELATSEKYLIKSEGNKHFLTINNVGKEDDATYAVIAGNSKVKFELKVTEPGKPEVPSRSSPAKSPFPPTEAQKEIPVDPIGIFVTRPQDGEVAIGGNITFTAVVASESLLKKPTAKWFKGKWMDLGSKVGKHLQLHESYDRTNKIYVFEMNIIDAKPTYAGGYRCEVATKDKFDSCNFTLVVHEAPATADLDIRSAFRRTNEGKVESQPQVDVWEILRNAPASEYEKIAFQYGITDLRGMLKRLKRMKKDEKKSTSFQKRLDPAYQVDKGQKIKLVVELANPDEEVKWLKNGQEIQVSGRYIFESLGNKRILTINHCSLADDAAYQCAVGEEKTFTELFVREPPILITHSLEDQVVTVGERVEFEAEVSEDGATVKWEKDGVELTREEAFKYRFKKDGKKHYLIINESTKEDNGHYKVKTNGGESVAELIVQEKKLEVYQSIADLTVKARDQAVFKCEVSDENVKGIWLKNGKEVIPNNRIKISHIGRIHKLTIDDVSPEDEADYSFVPQGFAYNLSAHLRFLEIKIDFVPRQEPPKIHLDCMGQTPDTIIVVAGNKLRLDVPISGDPIPEVIWQKINKVITPFTDSEGRVHVETYEDHCVFTIEGAEKEDEGIYRVTVKNPAGEDTADITVKVIDIPDPPEAPKVSDVGEDNCIVQWQPPKYDGGQPILGYILERKKKKSYRWMRLNFDLLKDLTYEAKRMIEGVVYEMRIYAVNSVGMSRPSPASQPFMPIAPPSEPTHFTVEDISDTSVTLKWRAPERIGAGGLDGYNIEYCREGSTEWIPALPSPIERTSVLLKDLVTGDKLYFRITAINLAGISQPAMIKEPVTVQEILQRPKIRLPRNLRQTLMKKVGDTINIVIPFQGKPRPKVVWKKDGQLIDSKEVGIRNSCTDTILFIRKAERHHSGRYEVEVQIENMSDKVTITMQIMDKPGPPLNIKIVDVWGFNVALEWMPPQDDGNSQITGYVVQKADKKTMEWYTVFDHYRRTNCVVSELIMGNEYYFRIFSENLCGLSENATTTKNSAYIKKTGAIYKPPNYKEHDFSEAPKFTHPLSDRSVVSGYSATLSCAVRGSPKPKIFWFKNNVDLSGDAKYRMFSKHGVLTLEIRKPSPFDGGIYTCKAVNECGEAEIECRLDVRGTKEDLIDLLLPKR</sequence>
<dbReference type="PROSITE" id="PS50835">
    <property type="entry name" value="IG_LIKE"/>
    <property type="match status" value="5"/>
</dbReference>
<feature type="domain" description="Ig-like" evidence="10">
    <location>
        <begin position="1090"/>
        <end position="1174"/>
    </location>
</feature>
<dbReference type="FunFam" id="2.60.40.10:FF:000062">
    <property type="entry name" value="Myosin-binding protein C, slow type"/>
    <property type="match status" value="1"/>
</dbReference>
<dbReference type="InterPro" id="IPR003961">
    <property type="entry name" value="FN3_dom"/>
</dbReference>
<accession>A0A8C6X9Q6</accession>
<dbReference type="InterPro" id="IPR013783">
    <property type="entry name" value="Ig-like_fold"/>
</dbReference>
<dbReference type="GO" id="GO:0007155">
    <property type="term" value="P:cell adhesion"/>
    <property type="evidence" value="ECO:0007669"/>
    <property type="project" value="UniProtKB-KW"/>
</dbReference>
<dbReference type="GO" id="GO:0003779">
    <property type="term" value="F:actin binding"/>
    <property type="evidence" value="ECO:0007669"/>
    <property type="project" value="UniProtKB-KW"/>
</dbReference>